<evidence type="ECO:0000256" key="6">
    <source>
        <dbReference type="ARBA" id="ARBA00023212"/>
    </source>
</evidence>
<keyword evidence="6" id="KW-0206">Cytoskeleton</keyword>
<evidence type="ECO:0000256" key="1">
    <source>
        <dbReference type="ARBA" id="ARBA00004300"/>
    </source>
</evidence>
<dbReference type="InterPro" id="IPR039589">
    <property type="entry name" value="TBCC1"/>
</dbReference>
<sequence>MTTETTSTPDPNTNPAPTPNPNPSSLIHPRREPFEHGLLPIPKLIFPDPTPTLIQLKQQLSAHNRVSSSLLADSLQISTDHARLILDTLASVLHYDSDPLVKARPDEVDSVGADLRDLILFLYIQSYKKLLPRTHKDAAAVADVWPSTSAFDGYLSALSPLQLVRSNSRRPSQADEEAHQLSYLKKHMANILSLLAEPVEGEGEGEGEREREESLVLSMEGFEHLGFLLQFGDKGSEVVTLSQAAPFFANSDPDMPAVPAPATHPTLLISDVAMTDACASSIKTSPGARGSCFIEGISKLSFVKQPSDLKGSSSVKVLNCHDSILYILAPLRYATIYGCSDATIVLGAVGKAVRVEHCERVHVITAAKRVCISNCRECVFFLGVNQRPLMVGDNHKLQVAPYNTFYSELEEHMADVGIDATINRWDETLALGVVDPHESLSHPAGVPDVQAEPVARVDPDQFTNFLIPNWFGAESPGSTKDNPFQLPEAYLASQQRNIKNLGETKKLLREAPLEENQKRELSSALHLLFKDWLYASGNVRQLYCLQGD</sequence>
<dbReference type="InterPro" id="IPR006599">
    <property type="entry name" value="CARP_motif"/>
</dbReference>
<dbReference type="PROSITE" id="PS51329">
    <property type="entry name" value="C_CAP_COFACTOR_C"/>
    <property type="match status" value="1"/>
</dbReference>
<protein>
    <recommendedName>
        <fullName evidence="4">TBCC domain-containing protein 1</fullName>
    </recommendedName>
</protein>
<dbReference type="AlphaFoldDB" id="A0AAD6JQ41"/>
<dbReference type="PANTHER" id="PTHR16052">
    <property type="entry name" value="TBCC DOMAIN-CONTAINING PROTEIN 1"/>
    <property type="match status" value="1"/>
</dbReference>
<dbReference type="SUPFAM" id="SSF69340">
    <property type="entry name" value="C-terminal domain of adenylylcyclase associated protein"/>
    <property type="match status" value="1"/>
</dbReference>
<name>A0AAD6JQ41_9ROSI</name>
<evidence type="ECO:0000256" key="2">
    <source>
        <dbReference type="ARBA" id="ARBA00004647"/>
    </source>
</evidence>
<feature type="domain" description="C-CAP/cofactor C-like" evidence="8">
    <location>
        <begin position="286"/>
        <end position="418"/>
    </location>
</feature>
<dbReference type="InterPro" id="IPR036223">
    <property type="entry name" value="CAP_C_sf"/>
</dbReference>
<keyword evidence="10" id="KW-1185">Reference proteome</keyword>
<comment type="caution">
    <text evidence="9">The sequence shown here is derived from an EMBL/GenBank/DDBJ whole genome shotgun (WGS) entry which is preliminary data.</text>
</comment>
<dbReference type="SMART" id="SM00673">
    <property type="entry name" value="CARP"/>
    <property type="match status" value="2"/>
</dbReference>
<dbReference type="GO" id="GO:0000922">
    <property type="term" value="C:spindle pole"/>
    <property type="evidence" value="ECO:0007669"/>
    <property type="project" value="UniProtKB-SubCell"/>
</dbReference>
<feature type="region of interest" description="Disordered" evidence="7">
    <location>
        <begin position="1"/>
        <end position="30"/>
    </location>
</feature>
<dbReference type="InterPro" id="IPR017901">
    <property type="entry name" value="C-CAP_CF_C-like"/>
</dbReference>
<dbReference type="EMBL" id="JAPFFJ010000016">
    <property type="protein sequence ID" value="KAJ6408165.1"/>
    <property type="molecule type" value="Genomic_DNA"/>
</dbReference>
<dbReference type="PANTHER" id="PTHR16052:SF0">
    <property type="entry name" value="TBCC DOMAIN-CONTAINING PROTEIN 1"/>
    <property type="match status" value="1"/>
</dbReference>
<dbReference type="InterPro" id="IPR016098">
    <property type="entry name" value="CAP/MinC_C"/>
</dbReference>
<organism evidence="9 10">
    <name type="scientific">Salix udensis</name>
    <dbReference type="NCBI Taxonomy" id="889485"/>
    <lineage>
        <taxon>Eukaryota</taxon>
        <taxon>Viridiplantae</taxon>
        <taxon>Streptophyta</taxon>
        <taxon>Embryophyta</taxon>
        <taxon>Tracheophyta</taxon>
        <taxon>Spermatophyta</taxon>
        <taxon>Magnoliopsida</taxon>
        <taxon>eudicotyledons</taxon>
        <taxon>Gunneridae</taxon>
        <taxon>Pentapetalae</taxon>
        <taxon>rosids</taxon>
        <taxon>fabids</taxon>
        <taxon>Malpighiales</taxon>
        <taxon>Salicaceae</taxon>
        <taxon>Saliceae</taxon>
        <taxon>Salix</taxon>
    </lineage>
</organism>
<evidence type="ECO:0000313" key="10">
    <source>
        <dbReference type="Proteomes" id="UP001162972"/>
    </source>
</evidence>
<feature type="compositionally biased region" description="Low complexity" evidence="7">
    <location>
        <begin position="1"/>
        <end position="11"/>
    </location>
</feature>
<dbReference type="Proteomes" id="UP001162972">
    <property type="component" value="Chromosome 6"/>
</dbReference>
<dbReference type="Pfam" id="PF07986">
    <property type="entry name" value="TBCC"/>
    <property type="match status" value="1"/>
</dbReference>
<comment type="subcellular location">
    <subcellularLocation>
        <location evidence="1">Cytoplasm</location>
        <location evidence="1">Cytoskeleton</location>
        <location evidence="1">Microtubule organizing center</location>
        <location evidence="1">Centrosome</location>
    </subcellularLocation>
    <subcellularLocation>
        <location evidence="2">Cytoplasm</location>
        <location evidence="2">Cytoskeleton</location>
        <location evidence="2">Spindle pole</location>
    </subcellularLocation>
</comment>
<evidence type="ECO:0000313" key="9">
    <source>
        <dbReference type="EMBL" id="KAJ6408165.1"/>
    </source>
</evidence>
<gene>
    <name evidence="9" type="ORF">OIU84_011469</name>
</gene>
<feature type="compositionally biased region" description="Pro residues" evidence="7">
    <location>
        <begin position="12"/>
        <end position="22"/>
    </location>
</feature>
<dbReference type="InterPro" id="IPR012945">
    <property type="entry name" value="Tubulin-bd_cofactor_C_dom"/>
</dbReference>
<accession>A0AAD6JQ41</accession>
<proteinExistence type="inferred from homology"/>
<comment type="similarity">
    <text evidence="3">Belongs to the TBCC family.</text>
</comment>
<reference evidence="9 10" key="1">
    <citation type="journal article" date="2023" name="Int. J. Mol. Sci.">
        <title>De Novo Assembly and Annotation of 11 Diverse Shrub Willow (Salix) Genomes Reveals Novel Gene Organization in Sex-Linked Regions.</title>
        <authorList>
            <person name="Hyden B."/>
            <person name="Feng K."/>
            <person name="Yates T.B."/>
            <person name="Jawdy S."/>
            <person name="Cereghino C."/>
            <person name="Smart L.B."/>
            <person name="Muchero W."/>
        </authorList>
    </citation>
    <scope>NUCLEOTIDE SEQUENCE [LARGE SCALE GENOMIC DNA]</scope>
    <source>
        <tissue evidence="9">Shoot tip</tissue>
    </source>
</reference>
<keyword evidence="5" id="KW-0963">Cytoplasm</keyword>
<dbReference type="Gene3D" id="2.160.20.70">
    <property type="match status" value="1"/>
</dbReference>
<evidence type="ECO:0000256" key="7">
    <source>
        <dbReference type="SAM" id="MobiDB-lite"/>
    </source>
</evidence>
<evidence type="ECO:0000256" key="5">
    <source>
        <dbReference type="ARBA" id="ARBA00022490"/>
    </source>
</evidence>
<evidence type="ECO:0000256" key="3">
    <source>
        <dbReference type="ARBA" id="ARBA00008848"/>
    </source>
</evidence>
<evidence type="ECO:0000256" key="4">
    <source>
        <dbReference type="ARBA" id="ARBA00017559"/>
    </source>
</evidence>
<evidence type="ECO:0000259" key="8">
    <source>
        <dbReference type="PROSITE" id="PS51329"/>
    </source>
</evidence>